<evidence type="ECO:0000313" key="4">
    <source>
        <dbReference type="EMBL" id="QNU67340.1"/>
    </source>
</evidence>
<dbReference type="PANTHER" id="PTHR43649">
    <property type="entry name" value="ARABINOSE-BINDING PROTEIN-RELATED"/>
    <property type="match status" value="1"/>
</dbReference>
<dbReference type="EMBL" id="CP061336">
    <property type="protein sequence ID" value="QNU67340.1"/>
    <property type="molecule type" value="Genomic_DNA"/>
</dbReference>
<evidence type="ECO:0000256" key="2">
    <source>
        <dbReference type="ARBA" id="ARBA00022448"/>
    </source>
</evidence>
<dbReference type="Proteomes" id="UP000306409">
    <property type="component" value="Chromosome"/>
</dbReference>
<evidence type="ECO:0000256" key="3">
    <source>
        <dbReference type="ARBA" id="ARBA00022729"/>
    </source>
</evidence>
<keyword evidence="3" id="KW-0732">Signal</keyword>
<dbReference type="Pfam" id="PF13416">
    <property type="entry name" value="SBP_bac_8"/>
    <property type="match status" value="1"/>
</dbReference>
<dbReference type="AlphaFoldDB" id="A0A4U7JEZ3"/>
<evidence type="ECO:0000256" key="1">
    <source>
        <dbReference type="ARBA" id="ARBA00008520"/>
    </source>
</evidence>
<dbReference type="PROSITE" id="PS51257">
    <property type="entry name" value="PROKAR_LIPOPROTEIN"/>
    <property type="match status" value="1"/>
</dbReference>
<reference evidence="4 5" key="1">
    <citation type="submission" date="2020-09" db="EMBL/GenBank/DDBJ databases">
        <title>Characterization and genome sequencing of Ruminiclostridium sp. nov. MA18.</title>
        <authorList>
            <person name="Rettenmaier R."/>
            <person name="Kowollik M.-L."/>
            <person name="Liebl W."/>
            <person name="Zverlov V."/>
        </authorList>
    </citation>
    <scope>NUCLEOTIDE SEQUENCE [LARGE SCALE GENOMIC DNA]</scope>
    <source>
        <strain evidence="4 5">MA18</strain>
    </source>
</reference>
<accession>A0A4U7JEZ3</accession>
<dbReference type="Gene3D" id="3.40.190.10">
    <property type="entry name" value="Periplasmic binding protein-like II"/>
    <property type="match status" value="1"/>
</dbReference>
<dbReference type="PANTHER" id="PTHR43649:SF34">
    <property type="entry name" value="ABC TRANSPORTER PERIPLASMIC-BINDING PROTEIN YCJN-RELATED"/>
    <property type="match status" value="1"/>
</dbReference>
<dbReference type="OrthoDB" id="383937at2"/>
<proteinExistence type="inferred from homology"/>
<dbReference type="InterPro" id="IPR050490">
    <property type="entry name" value="Bact_solute-bd_prot1"/>
</dbReference>
<organism evidence="4 5">
    <name type="scientific">Ruminiclostridium herbifermentans</name>
    <dbReference type="NCBI Taxonomy" id="2488810"/>
    <lineage>
        <taxon>Bacteria</taxon>
        <taxon>Bacillati</taxon>
        <taxon>Bacillota</taxon>
        <taxon>Clostridia</taxon>
        <taxon>Eubacteriales</taxon>
        <taxon>Oscillospiraceae</taxon>
        <taxon>Ruminiclostridium</taxon>
    </lineage>
</organism>
<keyword evidence="5" id="KW-1185">Reference proteome</keyword>
<evidence type="ECO:0000313" key="5">
    <source>
        <dbReference type="Proteomes" id="UP000306409"/>
    </source>
</evidence>
<dbReference type="SUPFAM" id="SSF53850">
    <property type="entry name" value="Periplasmic binding protein-like II"/>
    <property type="match status" value="1"/>
</dbReference>
<protein>
    <submittedName>
        <fullName evidence="4">Extracellular solute-binding protein</fullName>
    </submittedName>
</protein>
<dbReference type="InterPro" id="IPR006059">
    <property type="entry name" value="SBP"/>
</dbReference>
<name>A0A4U7JEZ3_9FIRM</name>
<gene>
    <name evidence="4" type="ORF">EHE19_002015</name>
</gene>
<comment type="similarity">
    <text evidence="1">Belongs to the bacterial solute-binding protein 1 family.</text>
</comment>
<dbReference type="KEGG" id="rher:EHE19_002015"/>
<sequence>MKIKKYISMILLILILASTASCSDKNTETSGTKDSKAVITMDVLSNDRYILAAIGQFNEEHKDIRIEYGDIITYNEEYKNKYITRLSVGEGPDIIRVDNELGLLTAVHKTADAGIFYDLNELINKDNSFNLSDYNQKVMNSGVINGKRFLIPLRYNFSTFFAKKGVLKENGFTTDGEKYTLENFADEVYAFMQKNKGTGKYFMTLHNFTLSDIVKISGLSLIDINKKTAKLNSAEFVDLLNIYKKLHSVETEISKDIRYYVNTGDIFACTVECPDFDNGNCLIMNNMDSIFWSRDRINKVANTYIFPQYTNKKSILLEPILYLAINSKCKYKQEAFEFIKLLLTEEYQKADDLKGFYSLAVNNNAYLNNVNFYISNLDNAQPIEGEYDAEKRKEQVREQYQEIQEISVCDTVDAQVYDIIDSEAKNFIDGKRSAEKTAEIIQDKVMLYLNE</sequence>
<keyword evidence="2" id="KW-0813">Transport</keyword>
<dbReference type="RefSeq" id="WP_137697684.1">
    <property type="nucleotide sequence ID" value="NZ_CP061336.1"/>
</dbReference>